<feature type="region of interest" description="Disordered" evidence="1">
    <location>
        <begin position="381"/>
        <end position="415"/>
    </location>
</feature>
<gene>
    <name evidence="2" type="ORF">PMIN01_07474</name>
</gene>
<protein>
    <submittedName>
        <fullName evidence="2">Uncharacterized protein</fullName>
    </submittedName>
</protein>
<keyword evidence="3" id="KW-1185">Reference proteome</keyword>
<dbReference type="EMBL" id="WJXW01000007">
    <property type="protein sequence ID" value="KAF9734571.1"/>
    <property type="molecule type" value="Genomic_DNA"/>
</dbReference>
<evidence type="ECO:0000256" key="1">
    <source>
        <dbReference type="SAM" id="MobiDB-lite"/>
    </source>
</evidence>
<dbReference type="Proteomes" id="UP000756921">
    <property type="component" value="Unassembled WGS sequence"/>
</dbReference>
<proteinExistence type="predicted"/>
<evidence type="ECO:0000313" key="2">
    <source>
        <dbReference type="EMBL" id="KAF9734571.1"/>
    </source>
</evidence>
<sequence>MNHLMACSVRDRDRRRSLHSHAAHGTPATTPSYNTLLASTSTALKGIVPMLSISPSRFGPCMISQCEYARLYLEFSGLALDAALPAHLIHSCNNDFEVRRDALRCWYTWLERLSLGPPERFCCPLSCPAYLVKRFANPDPGGSNFPIMGAKDVLFTRHVFGWHMVQFVLQRPLRLLNRMLFWLCLWGGWRNPGSWGKSIGLEDAACTSTRRGVRQTHAGVSPSLRTDPPVTGTRSAVVEAQSKQGWRHYRRGSLERWVISSMVAIGNTRVHTVMLQYSPLSDYAFQLSSMGALDPKIRQQQLTYIAQLGADSDFTLDADAATTAEFTRLAVDFLGWVSWFFVKWARRAHERQTKGCEQWCRHWRKCFQEEYRCHCRSGNFSGTDRPRSPPAAAPKRSKLSRPSLLERISSEKVRV</sequence>
<dbReference type="AlphaFoldDB" id="A0A9P6GF73"/>
<reference evidence="2" key="1">
    <citation type="journal article" date="2020" name="Mol. Plant Microbe Interact.">
        <title>Genome Sequence of the Biocontrol Agent Coniothyrium minitans strain Conio (IMI 134523).</title>
        <authorList>
            <person name="Patel D."/>
            <person name="Shittu T.A."/>
            <person name="Baroncelli R."/>
            <person name="Muthumeenakshi S."/>
            <person name="Osborne T.H."/>
            <person name="Janganan T.K."/>
            <person name="Sreenivasaprasad S."/>
        </authorList>
    </citation>
    <scope>NUCLEOTIDE SEQUENCE</scope>
    <source>
        <strain evidence="2">Conio</strain>
    </source>
</reference>
<evidence type="ECO:0000313" key="3">
    <source>
        <dbReference type="Proteomes" id="UP000756921"/>
    </source>
</evidence>
<dbReference type="OrthoDB" id="3761120at2759"/>
<name>A0A9P6GF73_9PLEO</name>
<accession>A0A9P6GF73</accession>
<comment type="caution">
    <text evidence="2">The sequence shown here is derived from an EMBL/GenBank/DDBJ whole genome shotgun (WGS) entry which is preliminary data.</text>
</comment>
<organism evidence="2 3">
    <name type="scientific">Paraphaeosphaeria minitans</name>
    <dbReference type="NCBI Taxonomy" id="565426"/>
    <lineage>
        <taxon>Eukaryota</taxon>
        <taxon>Fungi</taxon>
        <taxon>Dikarya</taxon>
        <taxon>Ascomycota</taxon>
        <taxon>Pezizomycotina</taxon>
        <taxon>Dothideomycetes</taxon>
        <taxon>Pleosporomycetidae</taxon>
        <taxon>Pleosporales</taxon>
        <taxon>Massarineae</taxon>
        <taxon>Didymosphaeriaceae</taxon>
        <taxon>Paraphaeosphaeria</taxon>
    </lineage>
</organism>